<dbReference type="Proteomes" id="UP000034954">
    <property type="component" value="Unassembled WGS sequence"/>
</dbReference>
<sequence length="186" mass="20650">MANGTNPSITSLQISNHLARLVLVTFILTFIVVRVLVILIMSRRIPDLYLHLGGTHVHHLNYGIFLLAGVGAYQLFWHPGGRNLEIAAIIYGSGMALTFDEFGMWLHLGGPYWQRASLDAITVLSAVFGLITFAPSLKRFHFQHWAGAVIIAVAVGVFFFMLFESFKYVGKIVIPVLQEIEVTSPP</sequence>
<organism evidence="2 3">
    <name type="scientific">Candidatus Brocadia fulgida</name>
    <dbReference type="NCBI Taxonomy" id="380242"/>
    <lineage>
        <taxon>Bacteria</taxon>
        <taxon>Pseudomonadati</taxon>
        <taxon>Planctomycetota</taxon>
        <taxon>Candidatus Brocadiia</taxon>
        <taxon>Candidatus Brocadiales</taxon>
        <taxon>Candidatus Brocadiaceae</taxon>
        <taxon>Candidatus Brocadia</taxon>
    </lineage>
</organism>
<dbReference type="EMBL" id="LAQJ01000203">
    <property type="protein sequence ID" value="KKO19279.1"/>
    <property type="molecule type" value="Genomic_DNA"/>
</dbReference>
<feature type="transmembrane region" description="Helical" evidence="1">
    <location>
        <begin position="112"/>
        <end position="133"/>
    </location>
</feature>
<reference evidence="2 3" key="1">
    <citation type="journal article" date="2013" name="BMC Microbiol.">
        <title>Identification of the type II cytochrome c maturation pathway in anammox bacteria by comparative genomics.</title>
        <authorList>
            <person name="Ferousi C."/>
            <person name="Speth D.R."/>
            <person name="Reimann J."/>
            <person name="Op den Camp H.J."/>
            <person name="Allen J.W."/>
            <person name="Keltjens J.T."/>
            <person name="Jetten M.S."/>
        </authorList>
    </citation>
    <scope>NUCLEOTIDE SEQUENCE [LARGE SCALE GENOMIC DNA]</scope>
    <source>
        <strain evidence="2">RU1</strain>
    </source>
</reference>
<name>A0A0M2UXT4_9BACT</name>
<keyword evidence="1" id="KW-0472">Membrane</keyword>
<keyword evidence="1" id="KW-0812">Transmembrane</keyword>
<evidence type="ECO:0000313" key="3">
    <source>
        <dbReference type="Proteomes" id="UP000034954"/>
    </source>
</evidence>
<evidence type="ECO:0000313" key="2">
    <source>
        <dbReference type="EMBL" id="KKO19279.1"/>
    </source>
</evidence>
<gene>
    <name evidence="2" type="ORF">BROFUL_02010</name>
</gene>
<feature type="transmembrane region" description="Helical" evidence="1">
    <location>
        <begin position="145"/>
        <end position="163"/>
    </location>
</feature>
<protein>
    <submittedName>
        <fullName evidence="2">Uncharacterized protein</fullName>
    </submittedName>
</protein>
<keyword evidence="1" id="KW-1133">Transmembrane helix</keyword>
<feature type="transmembrane region" description="Helical" evidence="1">
    <location>
        <begin position="60"/>
        <end position="77"/>
    </location>
</feature>
<proteinExistence type="predicted"/>
<comment type="caution">
    <text evidence="2">The sequence shown here is derived from an EMBL/GenBank/DDBJ whole genome shotgun (WGS) entry which is preliminary data.</text>
</comment>
<dbReference type="AlphaFoldDB" id="A0A0M2UXT4"/>
<accession>A0A0M2UXT4</accession>
<keyword evidence="3" id="KW-1185">Reference proteome</keyword>
<feature type="transmembrane region" description="Helical" evidence="1">
    <location>
        <begin position="84"/>
        <end position="106"/>
    </location>
</feature>
<feature type="transmembrane region" description="Helical" evidence="1">
    <location>
        <begin position="21"/>
        <end position="40"/>
    </location>
</feature>
<evidence type="ECO:0000256" key="1">
    <source>
        <dbReference type="SAM" id="Phobius"/>
    </source>
</evidence>